<evidence type="ECO:0000256" key="2">
    <source>
        <dbReference type="ARBA" id="ARBA00022763"/>
    </source>
</evidence>
<feature type="coiled-coil region" evidence="4">
    <location>
        <begin position="106"/>
        <end position="143"/>
    </location>
</feature>
<evidence type="ECO:0000259" key="6">
    <source>
        <dbReference type="Pfam" id="PF08573"/>
    </source>
</evidence>
<keyword evidence="2" id="KW-0227">DNA damage</keyword>
<dbReference type="GO" id="GO:0005634">
    <property type="term" value="C:nucleus"/>
    <property type="evidence" value="ECO:0007669"/>
    <property type="project" value="UniProtKB-SubCell"/>
</dbReference>
<dbReference type="AlphaFoldDB" id="A0A8H5AZB5"/>
<feature type="compositionally biased region" description="Basic and acidic residues" evidence="5">
    <location>
        <begin position="632"/>
        <end position="643"/>
    </location>
</feature>
<feature type="coiled-coil region" evidence="4">
    <location>
        <begin position="18"/>
        <end position="45"/>
    </location>
</feature>
<feature type="compositionally biased region" description="Basic and acidic residues" evidence="5">
    <location>
        <begin position="410"/>
        <end position="422"/>
    </location>
</feature>
<keyword evidence="4" id="KW-0175">Coiled coil</keyword>
<protein>
    <recommendedName>
        <fullName evidence="6">DNA endonuclease activator Ctp1 C-terminal domain-containing protein</fullName>
    </recommendedName>
</protein>
<proteinExistence type="predicted"/>
<feature type="compositionally biased region" description="Polar residues" evidence="5">
    <location>
        <begin position="272"/>
        <end position="286"/>
    </location>
</feature>
<dbReference type="GO" id="GO:0003684">
    <property type="term" value="F:damaged DNA binding"/>
    <property type="evidence" value="ECO:0007669"/>
    <property type="project" value="TreeGrafter"/>
</dbReference>
<evidence type="ECO:0000256" key="4">
    <source>
        <dbReference type="SAM" id="Coils"/>
    </source>
</evidence>
<dbReference type="PANTHER" id="PTHR15107">
    <property type="entry name" value="RETINOBLASTOMA BINDING PROTEIN 8"/>
    <property type="match status" value="1"/>
</dbReference>
<feature type="region of interest" description="Disordered" evidence="5">
    <location>
        <begin position="299"/>
        <end position="495"/>
    </location>
</feature>
<evidence type="ECO:0000256" key="1">
    <source>
        <dbReference type="ARBA" id="ARBA00004123"/>
    </source>
</evidence>
<comment type="caution">
    <text evidence="7">The sequence shown here is derived from an EMBL/GenBank/DDBJ whole genome shotgun (WGS) entry which is preliminary data.</text>
</comment>
<gene>
    <name evidence="7" type="ORF">D9611_010185</name>
</gene>
<evidence type="ECO:0000256" key="3">
    <source>
        <dbReference type="ARBA" id="ARBA00023242"/>
    </source>
</evidence>
<keyword evidence="3" id="KW-0539">Nucleus</keyword>
<organism evidence="7 8">
    <name type="scientific">Ephemerocybe angulata</name>
    <dbReference type="NCBI Taxonomy" id="980116"/>
    <lineage>
        <taxon>Eukaryota</taxon>
        <taxon>Fungi</taxon>
        <taxon>Dikarya</taxon>
        <taxon>Basidiomycota</taxon>
        <taxon>Agaricomycotina</taxon>
        <taxon>Agaricomycetes</taxon>
        <taxon>Agaricomycetidae</taxon>
        <taxon>Agaricales</taxon>
        <taxon>Agaricineae</taxon>
        <taxon>Psathyrellaceae</taxon>
        <taxon>Ephemerocybe</taxon>
    </lineage>
</organism>
<name>A0A8H5AZB5_9AGAR</name>
<dbReference type="Proteomes" id="UP000541558">
    <property type="component" value="Unassembled WGS sequence"/>
</dbReference>
<sequence length="654" mass="73585">MHETFSSAQSRERDKRIEEKHRKELQVLEARINNLRRSNDDIRKELFDVTHRARRLAECLGFPEVRDAQEALDMMPPDFDFKHCVQRLQDLEAAAEDSKATAETYYHQLEEVKGQLQDSLNEIEEQSNNYALLARDNDQIRTQYAALELKFTRAATRYKEDYAKWRSVSAFLTTEDKKYRGQRSNRVATTPAEQKLMMDRLGPNLGHFDGVDDDLPVPPPEGNTDLPDHLATPELRKSDMEHLISSASTSKTLADSIFVPRPLTKLRRQHALPSSSPTVFTATPTQALTKQVDIDLTVSSDTEDEPKFPPPPFKLPGIPLSKLKSSIEAPSSDTEPESHPLTPPRASQNKLALEFASSDTEPETHPLTPPPPDAKPFDLSQEQPSPGDTTPVLRKQPSDVLTTANTNTRRLGDRQVASERPVKVRRVNGGEFGGGESSSVTPRPKAYDENSQPSSQEVAKKKAPQSEPKKSANDYSVFKGKGRYARKSDVGPSTSINSKFVIDAKRNGGKDFQFDEVVRGRDQRKQMNATTCECCDEYYKAVGPLPSRLKAPLWRSPSKTAKKKCQHHRDEEDGPHSSPSASSSRDIESHKKNISRHRYNWERAKTPPDYWNIGFPSTQEVGAINERAQAMHREKVRGIEKEAAAGTGKYRRRS</sequence>
<dbReference type="InterPro" id="IPR013882">
    <property type="entry name" value="Ctp1_C"/>
</dbReference>
<evidence type="ECO:0000313" key="7">
    <source>
        <dbReference type="EMBL" id="KAF5313644.1"/>
    </source>
</evidence>
<keyword evidence="8" id="KW-1185">Reference proteome</keyword>
<dbReference type="EMBL" id="JAACJK010000223">
    <property type="protein sequence ID" value="KAF5313644.1"/>
    <property type="molecule type" value="Genomic_DNA"/>
</dbReference>
<dbReference type="PANTHER" id="PTHR15107:SF0">
    <property type="entry name" value="DNA ENDONUCLEASE ACTIVATOR CTP1 C-TERMINAL DOMAIN-CONTAINING PROTEIN"/>
    <property type="match status" value="1"/>
</dbReference>
<evidence type="ECO:0000256" key="5">
    <source>
        <dbReference type="SAM" id="MobiDB-lite"/>
    </source>
</evidence>
<accession>A0A8H5AZB5</accession>
<feature type="domain" description="DNA endonuclease activator Ctp1 C-terminal" evidence="6">
    <location>
        <begin position="513"/>
        <end position="620"/>
    </location>
</feature>
<feature type="region of interest" description="Disordered" evidence="5">
    <location>
        <begin position="267"/>
        <end position="286"/>
    </location>
</feature>
<dbReference type="GO" id="GO:0010792">
    <property type="term" value="P:DNA double-strand break processing involved in repair via single-strand annealing"/>
    <property type="evidence" value="ECO:0007669"/>
    <property type="project" value="TreeGrafter"/>
</dbReference>
<dbReference type="OrthoDB" id="5801062at2759"/>
<feature type="region of interest" description="Disordered" evidence="5">
    <location>
        <begin position="548"/>
        <end position="601"/>
    </location>
</feature>
<comment type="subcellular location">
    <subcellularLocation>
        <location evidence="1">Nucleus</location>
    </subcellularLocation>
</comment>
<reference evidence="7 8" key="1">
    <citation type="journal article" date="2020" name="ISME J.">
        <title>Uncovering the hidden diversity of litter-decomposition mechanisms in mushroom-forming fungi.</title>
        <authorList>
            <person name="Floudas D."/>
            <person name="Bentzer J."/>
            <person name="Ahren D."/>
            <person name="Johansson T."/>
            <person name="Persson P."/>
            <person name="Tunlid A."/>
        </authorList>
    </citation>
    <scope>NUCLEOTIDE SEQUENCE [LARGE SCALE GENOMIC DNA]</scope>
    <source>
        <strain evidence="7 8">CBS 175.51</strain>
    </source>
</reference>
<dbReference type="InterPro" id="IPR033316">
    <property type="entry name" value="RBBP8-like"/>
</dbReference>
<evidence type="ECO:0000313" key="8">
    <source>
        <dbReference type="Proteomes" id="UP000541558"/>
    </source>
</evidence>
<feature type="region of interest" description="Disordered" evidence="5">
    <location>
        <begin position="632"/>
        <end position="654"/>
    </location>
</feature>
<dbReference type="Pfam" id="PF08573">
    <property type="entry name" value="SAE2"/>
    <property type="match status" value="1"/>
</dbReference>
<feature type="compositionally biased region" description="Polar residues" evidence="5">
    <location>
        <begin position="399"/>
        <end position="409"/>
    </location>
</feature>